<organism evidence="2 3">
    <name type="scientific">Rhipicephalus microplus</name>
    <name type="common">Cattle tick</name>
    <name type="synonym">Boophilus microplus</name>
    <dbReference type="NCBI Taxonomy" id="6941"/>
    <lineage>
        <taxon>Eukaryota</taxon>
        <taxon>Metazoa</taxon>
        <taxon>Ecdysozoa</taxon>
        <taxon>Arthropoda</taxon>
        <taxon>Chelicerata</taxon>
        <taxon>Arachnida</taxon>
        <taxon>Acari</taxon>
        <taxon>Parasitiformes</taxon>
        <taxon>Ixodida</taxon>
        <taxon>Ixodoidea</taxon>
        <taxon>Ixodidae</taxon>
        <taxon>Rhipicephalinae</taxon>
        <taxon>Rhipicephalus</taxon>
        <taxon>Boophilus</taxon>
    </lineage>
</organism>
<dbReference type="AlphaFoldDB" id="A0A9J6D3G1"/>
<gene>
    <name evidence="2" type="ORF">HPB51_000247</name>
</gene>
<sequence length="196" mass="21146">MLFVRAFIGAKATFYTCRDWASRITCASRLLARHRPDACPGLKPDFCGICGKAVPFKEGAHPSHECTPQCTLCAGSHVIGDRCCKERYRPLQFMPCFPSSVVQASCKKRRRRCRQKSGSLKSPQVAQPSAINPAPPPPPLPGAVALGAPRQGITRNGHPAMRSTVGQPLPAPPNPGLKPRAQGDPSWADRVRKGST</sequence>
<protein>
    <submittedName>
        <fullName evidence="2">Uncharacterized protein</fullName>
    </submittedName>
</protein>
<keyword evidence="3" id="KW-1185">Reference proteome</keyword>
<comment type="caution">
    <text evidence="2">The sequence shown here is derived from an EMBL/GenBank/DDBJ whole genome shotgun (WGS) entry which is preliminary data.</text>
</comment>
<accession>A0A9J6D3G1</accession>
<feature type="compositionally biased region" description="Polar residues" evidence="1">
    <location>
        <begin position="116"/>
        <end position="130"/>
    </location>
</feature>
<evidence type="ECO:0000256" key="1">
    <source>
        <dbReference type="SAM" id="MobiDB-lite"/>
    </source>
</evidence>
<evidence type="ECO:0000313" key="2">
    <source>
        <dbReference type="EMBL" id="KAH8008620.1"/>
    </source>
</evidence>
<feature type="region of interest" description="Disordered" evidence="1">
    <location>
        <begin position="113"/>
        <end position="196"/>
    </location>
</feature>
<reference evidence="2" key="1">
    <citation type="journal article" date="2020" name="Cell">
        <title>Large-Scale Comparative Analyses of Tick Genomes Elucidate Their Genetic Diversity and Vector Capacities.</title>
        <authorList>
            <consortium name="Tick Genome and Microbiome Consortium (TIGMIC)"/>
            <person name="Jia N."/>
            <person name="Wang J."/>
            <person name="Shi W."/>
            <person name="Du L."/>
            <person name="Sun Y."/>
            <person name="Zhan W."/>
            <person name="Jiang J.F."/>
            <person name="Wang Q."/>
            <person name="Zhang B."/>
            <person name="Ji P."/>
            <person name="Bell-Sakyi L."/>
            <person name="Cui X.M."/>
            <person name="Yuan T.T."/>
            <person name="Jiang B.G."/>
            <person name="Yang W.F."/>
            <person name="Lam T.T."/>
            <person name="Chang Q.C."/>
            <person name="Ding S.J."/>
            <person name="Wang X.J."/>
            <person name="Zhu J.G."/>
            <person name="Ruan X.D."/>
            <person name="Zhao L."/>
            <person name="Wei J.T."/>
            <person name="Ye R.Z."/>
            <person name="Que T.C."/>
            <person name="Du C.H."/>
            <person name="Zhou Y.H."/>
            <person name="Cheng J.X."/>
            <person name="Dai P.F."/>
            <person name="Guo W.B."/>
            <person name="Han X.H."/>
            <person name="Huang E.J."/>
            <person name="Li L.F."/>
            <person name="Wei W."/>
            <person name="Gao Y.C."/>
            <person name="Liu J.Z."/>
            <person name="Shao H.Z."/>
            <person name="Wang X."/>
            <person name="Wang C.C."/>
            <person name="Yang T.C."/>
            <person name="Huo Q.B."/>
            <person name="Li W."/>
            <person name="Chen H.Y."/>
            <person name="Chen S.E."/>
            <person name="Zhou L.G."/>
            <person name="Ni X.B."/>
            <person name="Tian J.H."/>
            <person name="Sheng Y."/>
            <person name="Liu T."/>
            <person name="Pan Y.S."/>
            <person name="Xia L.Y."/>
            <person name="Li J."/>
            <person name="Zhao F."/>
            <person name="Cao W.C."/>
        </authorList>
    </citation>
    <scope>NUCLEOTIDE SEQUENCE</scope>
    <source>
        <strain evidence="2">Rmic-2018</strain>
    </source>
</reference>
<dbReference type="EMBL" id="JABSTU010000011">
    <property type="protein sequence ID" value="KAH8008620.1"/>
    <property type="molecule type" value="Genomic_DNA"/>
</dbReference>
<name>A0A9J6D3G1_RHIMP</name>
<feature type="compositionally biased region" description="Basic and acidic residues" evidence="1">
    <location>
        <begin position="187"/>
        <end position="196"/>
    </location>
</feature>
<reference evidence="2" key="2">
    <citation type="submission" date="2021-09" db="EMBL/GenBank/DDBJ databases">
        <authorList>
            <person name="Jia N."/>
            <person name="Wang J."/>
            <person name="Shi W."/>
            <person name="Du L."/>
            <person name="Sun Y."/>
            <person name="Zhan W."/>
            <person name="Jiang J."/>
            <person name="Wang Q."/>
            <person name="Zhang B."/>
            <person name="Ji P."/>
            <person name="Sakyi L.B."/>
            <person name="Cui X."/>
            <person name="Yuan T."/>
            <person name="Jiang B."/>
            <person name="Yang W."/>
            <person name="Lam T.T.-Y."/>
            <person name="Chang Q."/>
            <person name="Ding S."/>
            <person name="Wang X."/>
            <person name="Zhu J."/>
            <person name="Ruan X."/>
            <person name="Zhao L."/>
            <person name="Wei J."/>
            <person name="Que T."/>
            <person name="Du C."/>
            <person name="Cheng J."/>
            <person name="Dai P."/>
            <person name="Han X."/>
            <person name="Huang E."/>
            <person name="Gao Y."/>
            <person name="Liu J."/>
            <person name="Shao H."/>
            <person name="Ye R."/>
            <person name="Li L."/>
            <person name="Wei W."/>
            <person name="Wang X."/>
            <person name="Wang C."/>
            <person name="Huo Q."/>
            <person name="Li W."/>
            <person name="Guo W."/>
            <person name="Chen H."/>
            <person name="Chen S."/>
            <person name="Zhou L."/>
            <person name="Zhou L."/>
            <person name="Ni X."/>
            <person name="Tian J."/>
            <person name="Zhou Y."/>
            <person name="Sheng Y."/>
            <person name="Liu T."/>
            <person name="Pan Y."/>
            <person name="Xia L."/>
            <person name="Li J."/>
            <person name="Zhao F."/>
            <person name="Cao W."/>
        </authorList>
    </citation>
    <scope>NUCLEOTIDE SEQUENCE</scope>
    <source>
        <strain evidence="2">Rmic-2018</strain>
        <tissue evidence="2">Larvae</tissue>
    </source>
</reference>
<proteinExistence type="predicted"/>
<dbReference type="Proteomes" id="UP000821866">
    <property type="component" value="Chromosome 9"/>
</dbReference>
<evidence type="ECO:0000313" key="3">
    <source>
        <dbReference type="Proteomes" id="UP000821866"/>
    </source>
</evidence>